<dbReference type="Proteomes" id="UP000054477">
    <property type="component" value="Unassembled WGS sequence"/>
</dbReference>
<gene>
    <name evidence="2" type="ORF">K443DRAFT_5365</name>
</gene>
<dbReference type="HOGENOM" id="CLU_771762_0_0_1"/>
<protein>
    <submittedName>
        <fullName evidence="2">Uncharacterized protein</fullName>
    </submittedName>
</protein>
<accession>A0A0C9WVD3</accession>
<feature type="compositionally biased region" description="Polar residues" evidence="1">
    <location>
        <begin position="348"/>
        <end position="359"/>
    </location>
</feature>
<feature type="compositionally biased region" description="Low complexity" evidence="1">
    <location>
        <begin position="322"/>
        <end position="347"/>
    </location>
</feature>
<reference evidence="3" key="2">
    <citation type="submission" date="2015-01" db="EMBL/GenBank/DDBJ databases">
        <title>Evolutionary Origins and Diversification of the Mycorrhizal Mutualists.</title>
        <authorList>
            <consortium name="DOE Joint Genome Institute"/>
            <consortium name="Mycorrhizal Genomics Consortium"/>
            <person name="Kohler A."/>
            <person name="Kuo A."/>
            <person name="Nagy L.G."/>
            <person name="Floudas D."/>
            <person name="Copeland A."/>
            <person name="Barry K.W."/>
            <person name="Cichocki N."/>
            <person name="Veneault-Fourrey C."/>
            <person name="LaButti K."/>
            <person name="Lindquist E.A."/>
            <person name="Lipzen A."/>
            <person name="Lundell T."/>
            <person name="Morin E."/>
            <person name="Murat C."/>
            <person name="Riley R."/>
            <person name="Ohm R."/>
            <person name="Sun H."/>
            <person name="Tunlid A."/>
            <person name="Henrissat B."/>
            <person name="Grigoriev I.V."/>
            <person name="Hibbett D.S."/>
            <person name="Martin F."/>
        </authorList>
    </citation>
    <scope>NUCLEOTIDE SEQUENCE [LARGE SCALE GENOMIC DNA]</scope>
    <source>
        <strain evidence="3">LaAM-08-1</strain>
    </source>
</reference>
<keyword evidence="3" id="KW-1185">Reference proteome</keyword>
<evidence type="ECO:0000256" key="1">
    <source>
        <dbReference type="SAM" id="MobiDB-lite"/>
    </source>
</evidence>
<dbReference type="EMBL" id="KN838580">
    <property type="protein sequence ID" value="KIK03395.1"/>
    <property type="molecule type" value="Genomic_DNA"/>
</dbReference>
<proteinExistence type="predicted"/>
<feature type="region of interest" description="Disordered" evidence="1">
    <location>
        <begin position="317"/>
        <end position="359"/>
    </location>
</feature>
<reference evidence="2 3" key="1">
    <citation type="submission" date="2014-04" db="EMBL/GenBank/DDBJ databases">
        <authorList>
            <consortium name="DOE Joint Genome Institute"/>
            <person name="Kuo A."/>
            <person name="Kohler A."/>
            <person name="Nagy L.G."/>
            <person name="Floudas D."/>
            <person name="Copeland A."/>
            <person name="Barry K.W."/>
            <person name="Cichocki N."/>
            <person name="Veneault-Fourrey C."/>
            <person name="LaButti K."/>
            <person name="Lindquist E.A."/>
            <person name="Lipzen A."/>
            <person name="Lundell T."/>
            <person name="Morin E."/>
            <person name="Murat C."/>
            <person name="Sun H."/>
            <person name="Tunlid A."/>
            <person name="Henrissat B."/>
            <person name="Grigoriev I.V."/>
            <person name="Hibbett D.S."/>
            <person name="Martin F."/>
            <person name="Nordberg H.P."/>
            <person name="Cantor M.N."/>
            <person name="Hua S.X."/>
        </authorList>
    </citation>
    <scope>NUCLEOTIDE SEQUENCE [LARGE SCALE GENOMIC DNA]</scope>
    <source>
        <strain evidence="2 3">LaAM-08-1</strain>
    </source>
</reference>
<dbReference type="AlphaFoldDB" id="A0A0C9WVD3"/>
<evidence type="ECO:0000313" key="3">
    <source>
        <dbReference type="Proteomes" id="UP000054477"/>
    </source>
</evidence>
<organism evidence="2 3">
    <name type="scientific">Laccaria amethystina LaAM-08-1</name>
    <dbReference type="NCBI Taxonomy" id="1095629"/>
    <lineage>
        <taxon>Eukaryota</taxon>
        <taxon>Fungi</taxon>
        <taxon>Dikarya</taxon>
        <taxon>Basidiomycota</taxon>
        <taxon>Agaricomycotina</taxon>
        <taxon>Agaricomycetes</taxon>
        <taxon>Agaricomycetidae</taxon>
        <taxon>Agaricales</taxon>
        <taxon>Agaricineae</taxon>
        <taxon>Hydnangiaceae</taxon>
        <taxon>Laccaria</taxon>
    </lineage>
</organism>
<name>A0A0C9WVD3_9AGAR</name>
<sequence length="359" mass="38990">MAVTLEDLQGASKTIGGFAHGNAVGNTYGFGDEPMVDLPALQQKGKIMVYISSSDPSTIVPTETPPSFQKMMAVTHMSKSLFNALGKKWATIKNPAYTIFVHDIIWTLLGSFEDITSVEGDEEITWHTENNKPVLQILLSNFTLPSVSSTAVVAPAASAGLPIAASQSVPVASVQPQGVRVHFTQEQTAMADALEIPVALRRTGNVLKLQEHYTRYLALLEAEKKSKKMQKDGTWPGGLRLPVGRDIPNLFIGKSTWHDFWTKTFPHIAEYPEMVKWLSNDEDCMEAAELFGKNLKAFHFGELVQWVQNGGSLVKPKKGAVKEASVATSSTSKKASTSKKPAGSTKKVATSKSGSSKRK</sequence>
<evidence type="ECO:0000313" key="2">
    <source>
        <dbReference type="EMBL" id="KIK03395.1"/>
    </source>
</evidence>
<dbReference type="OrthoDB" id="3070904at2759"/>